<feature type="domain" description="Secretion system C-terminal sorting" evidence="2">
    <location>
        <begin position="483"/>
        <end position="544"/>
    </location>
</feature>
<evidence type="ECO:0000259" key="2">
    <source>
        <dbReference type="Pfam" id="PF18962"/>
    </source>
</evidence>
<accession>A0A0C1CXR6</accession>
<evidence type="ECO:0000313" key="3">
    <source>
        <dbReference type="EMBL" id="KIA89136.1"/>
    </source>
</evidence>
<name>A0A0C1CXR6_9FLAO</name>
<keyword evidence="1" id="KW-0732">Signal</keyword>
<dbReference type="Pfam" id="PF18962">
    <property type="entry name" value="Por_Secre_tail"/>
    <property type="match status" value="1"/>
</dbReference>
<dbReference type="AlphaFoldDB" id="A0A0C1CXR6"/>
<gene>
    <name evidence="3" type="ORF">OA86_08735</name>
</gene>
<evidence type="ECO:0000256" key="1">
    <source>
        <dbReference type="ARBA" id="ARBA00022729"/>
    </source>
</evidence>
<dbReference type="NCBIfam" id="TIGR04183">
    <property type="entry name" value="Por_Secre_tail"/>
    <property type="match status" value="1"/>
</dbReference>
<dbReference type="EMBL" id="JSYL01000004">
    <property type="protein sequence ID" value="KIA89136.1"/>
    <property type="molecule type" value="Genomic_DNA"/>
</dbReference>
<comment type="caution">
    <text evidence="3">The sequence shown here is derived from an EMBL/GenBank/DDBJ whole genome shotgun (WGS) entry which is preliminary data.</text>
</comment>
<dbReference type="Proteomes" id="UP000031473">
    <property type="component" value="Unassembled WGS sequence"/>
</dbReference>
<reference evidence="3 4" key="1">
    <citation type="submission" date="2014-10" db="EMBL/GenBank/DDBJ databases">
        <title>Kaistella jeonii genome.</title>
        <authorList>
            <person name="Clayton J.T."/>
            <person name="Newman J.D."/>
        </authorList>
    </citation>
    <scope>NUCLEOTIDE SEQUENCE [LARGE SCALE GENOMIC DNA]</scope>
    <source>
        <strain evidence="3 4">DSM 17048</strain>
    </source>
</reference>
<keyword evidence="4" id="KW-1185">Reference proteome</keyword>
<dbReference type="InterPro" id="IPR026444">
    <property type="entry name" value="Secre_tail"/>
</dbReference>
<proteinExistence type="predicted"/>
<dbReference type="STRING" id="266749.SAMN05421876_10410"/>
<organism evidence="3 4">
    <name type="scientific">Kaistella jeonii</name>
    <dbReference type="NCBI Taxonomy" id="266749"/>
    <lineage>
        <taxon>Bacteria</taxon>
        <taxon>Pseudomonadati</taxon>
        <taxon>Bacteroidota</taxon>
        <taxon>Flavobacteriia</taxon>
        <taxon>Flavobacteriales</taxon>
        <taxon>Weeksellaceae</taxon>
        <taxon>Chryseobacterium group</taxon>
        <taxon>Kaistella</taxon>
    </lineage>
</organism>
<evidence type="ECO:0000313" key="4">
    <source>
        <dbReference type="Proteomes" id="UP000031473"/>
    </source>
</evidence>
<protein>
    <recommendedName>
        <fullName evidence="2">Secretion system C-terminal sorting domain-containing protein</fullName>
    </recommendedName>
</protein>
<sequence>MTYSQKQVVIEKAAAESSVVSDKSDLLPGEDGTLKIEGTGSIKVFTTALITVKDKITNLGDGTNFIIESDANLIQINDANTNSGNLISERVFTIDAERKQYNYLGSPVAFAAGQSYKTIFPNSTNTTVLYHNQATNTFLPSSGANIAGRGSAVKEPPVSTILTGGKTTAQYKGVPQSGEIILPIANSNTSLTILGYNLVGNPYASNIDLLKLYEINGGKTGLAESQIVSPNISATFYFWNNNGNKQFQQQGSSYEGQAYALFNVLTGPAGTGTQSTLSSKIPSNIVKVGQGFMTRSLLAGYNFKFNNSIRTNETSTTDFLGKGASAIQDDRYWLKMTAPSGITSTIAIVHYPGGNNLFGPEDSRSMGGSDALYSMVENEKLAIDGRSSMAITDIILLGTQHFVSDTYIIGLETTEGIFANGQNIYLKDKQTGIFTNLSEENYRFEVNAGESSGRFEIVYQPETILSTTNSHKDEIIVYRDGTNFTVRSESKKIDEVEMFDAVGKLIKIVKPNRKQAVLDASTLPNGVYILKITLDGKVMIKKIIR</sequence>